<dbReference type="GO" id="GO:0008233">
    <property type="term" value="F:peptidase activity"/>
    <property type="evidence" value="ECO:0007669"/>
    <property type="project" value="UniProtKB-KW"/>
</dbReference>
<feature type="transmembrane region" description="Helical" evidence="2">
    <location>
        <begin position="681"/>
        <end position="702"/>
    </location>
</feature>
<accession>A0A919UJT3</accession>
<keyword evidence="4" id="KW-0645">Protease</keyword>
<name>A0A919UJT3_9MICO</name>
<feature type="domain" description="Transglutaminase-like" evidence="3">
    <location>
        <begin position="532"/>
        <end position="615"/>
    </location>
</feature>
<feature type="transmembrane region" description="Helical" evidence="2">
    <location>
        <begin position="43"/>
        <end position="61"/>
    </location>
</feature>
<comment type="caution">
    <text evidence="4">The sequence shown here is derived from an EMBL/GenBank/DDBJ whole genome shotgun (WGS) entry which is preliminary data.</text>
</comment>
<evidence type="ECO:0000313" key="4">
    <source>
        <dbReference type="EMBL" id="GIG54160.1"/>
    </source>
</evidence>
<dbReference type="RefSeq" id="WP_203653661.1">
    <property type="nucleotide sequence ID" value="NZ_BONR01000001.1"/>
</dbReference>
<keyword evidence="4" id="KW-0378">Hydrolase</keyword>
<feature type="transmembrane region" description="Helical" evidence="2">
    <location>
        <begin position="129"/>
        <end position="149"/>
    </location>
</feature>
<dbReference type="AlphaFoldDB" id="A0A919UJT3"/>
<feature type="transmembrane region" description="Helical" evidence="2">
    <location>
        <begin position="240"/>
        <end position="266"/>
    </location>
</feature>
<feature type="region of interest" description="Disordered" evidence="1">
    <location>
        <begin position="815"/>
        <end position="861"/>
    </location>
</feature>
<feature type="region of interest" description="Disordered" evidence="1">
    <location>
        <begin position="649"/>
        <end position="671"/>
    </location>
</feature>
<keyword evidence="2" id="KW-0812">Transmembrane</keyword>
<sequence>MRRSRTSGARTTWTFVLLNTLFMVAGAAVAALALAPVFESSRYVIVVAVAAAAGACVTILADRLGRGPGFATLLIVIAYVAGGLGLAIPGALSDLDSVAASLLELVRGPVLGWKDIVTLPLPLGAYRGTLVPVYALFLVGTLLATWAAVRARRWWPLGAVVVGVMVVLAIALGPATRAPTPPWAPAGLYVTREFAIGLAAFLLMLGWFGWRSAYQRRRAISRAHGADRARLTRAPHLRNLAGAAAVAVMVMLGTVTAVLVAGPIAADTPREVARTVVDPRLTLDSAVTPLATYRSWFTDDAYDAVLFSVTVTEGAPQRVRVAALPSFDGESFSASAREGEAPVRFQRVPSTIPAGEDTVPAGVDIAIGAGGGIWVPLVGELGSISFQGARRSQLVDGFFYLPEEATGITAVEGGVVSGDAYRVRGNVPQEPLTLADLGPSPGSATIEASLIPPALSDWVARQEVSRDGEGLQELITRLRERGYLSHALEQPVDGDLPRWQEDLGEYAFASSAAGHSYDRIERLFTQLLEREDSAGDAGSASLVAAVGDDEQFAAAAALMAAELGFPSRVVLGARLADTDPAGYATAVCEAGECRGSNMTAWVEVQGADGAWAAADVTPQHESPLAPDTTALQDPEFASALDPERAEAIVPPSTQRGTTTEDEAADEEEPGGLTWLGPALRIGGISLLALLVIVGPFLAILAWKAARRRRRRRGEPASAIHSGWEEYLDTAVESGLDPLPLATRSETAAAYATANGAALATMSDRATFSGAAARDADAQEFWELVEADRAAWLAQRGWWARLRMRTSLRSVWHSVATPTAPPQAKQSRPGAHWRSEHTSGTGSRRSRRGTRGRRGRTKGGRS</sequence>
<dbReference type="Proteomes" id="UP000652354">
    <property type="component" value="Unassembled WGS sequence"/>
</dbReference>
<feature type="compositionally biased region" description="Basic residues" evidence="1">
    <location>
        <begin position="843"/>
        <end position="861"/>
    </location>
</feature>
<feature type="transmembrane region" description="Helical" evidence="2">
    <location>
        <begin position="73"/>
        <end position="92"/>
    </location>
</feature>
<feature type="transmembrane region" description="Helical" evidence="2">
    <location>
        <begin position="154"/>
        <end position="174"/>
    </location>
</feature>
<dbReference type="EMBL" id="BONR01000001">
    <property type="protein sequence ID" value="GIG54160.1"/>
    <property type="molecule type" value="Genomic_DNA"/>
</dbReference>
<keyword evidence="2" id="KW-1133">Transmembrane helix</keyword>
<gene>
    <name evidence="4" type="ORF">Dac01nite_09120</name>
</gene>
<dbReference type="GO" id="GO:0006508">
    <property type="term" value="P:proteolysis"/>
    <property type="evidence" value="ECO:0007669"/>
    <property type="project" value="UniProtKB-KW"/>
</dbReference>
<evidence type="ECO:0000256" key="1">
    <source>
        <dbReference type="SAM" id="MobiDB-lite"/>
    </source>
</evidence>
<keyword evidence="5" id="KW-1185">Reference proteome</keyword>
<evidence type="ECO:0000313" key="5">
    <source>
        <dbReference type="Proteomes" id="UP000652354"/>
    </source>
</evidence>
<feature type="compositionally biased region" description="Acidic residues" evidence="1">
    <location>
        <begin position="659"/>
        <end position="669"/>
    </location>
</feature>
<organism evidence="4 5">
    <name type="scientific">Demequina activiva</name>
    <dbReference type="NCBI Taxonomy" id="1582364"/>
    <lineage>
        <taxon>Bacteria</taxon>
        <taxon>Bacillati</taxon>
        <taxon>Actinomycetota</taxon>
        <taxon>Actinomycetes</taxon>
        <taxon>Micrococcales</taxon>
        <taxon>Demequinaceae</taxon>
        <taxon>Demequina</taxon>
    </lineage>
</organism>
<feature type="transmembrane region" description="Helical" evidence="2">
    <location>
        <begin position="194"/>
        <end position="214"/>
    </location>
</feature>
<evidence type="ECO:0000256" key="2">
    <source>
        <dbReference type="SAM" id="Phobius"/>
    </source>
</evidence>
<protein>
    <submittedName>
        <fullName evidence="4">Cysteine protease</fullName>
    </submittedName>
</protein>
<reference evidence="4" key="1">
    <citation type="submission" date="2021-01" db="EMBL/GenBank/DDBJ databases">
        <title>Whole genome shotgun sequence of Demequina activiva NBRC 110675.</title>
        <authorList>
            <person name="Komaki H."/>
            <person name="Tamura T."/>
        </authorList>
    </citation>
    <scope>NUCLEOTIDE SEQUENCE</scope>
    <source>
        <strain evidence="4">NBRC 110675</strain>
    </source>
</reference>
<feature type="transmembrane region" description="Helical" evidence="2">
    <location>
        <begin position="12"/>
        <end position="37"/>
    </location>
</feature>
<dbReference type="InterPro" id="IPR002931">
    <property type="entry name" value="Transglutaminase-like"/>
</dbReference>
<evidence type="ECO:0000259" key="3">
    <source>
        <dbReference type="Pfam" id="PF01841"/>
    </source>
</evidence>
<dbReference type="Pfam" id="PF01841">
    <property type="entry name" value="Transglut_core"/>
    <property type="match status" value="1"/>
</dbReference>
<keyword evidence="2" id="KW-0472">Membrane</keyword>
<proteinExistence type="predicted"/>